<dbReference type="Gene3D" id="3.40.50.360">
    <property type="match status" value="1"/>
</dbReference>
<sequence>MPERRLNVAVIIGSTRTGRFGPVLADWIAAEAAKRDDFDIDVIDLAQVWLPDVLPERLDGPLPQAVTDLSPWLARADAFVIVTPEYNHSFPASLKNAIDWYVDEWKAKPVGFVSYGGIAGGLRSVAHLREIFPGLHAITVRDSVAFPHCREHMDDEGRPKDFEGRSAAAKAMLDQLAWWGHVLRDARRRRPYPG</sequence>
<accession>A0ABQ5P8E1</accession>
<dbReference type="PANTHER" id="PTHR30543:SF21">
    <property type="entry name" value="NAD(P)H-DEPENDENT FMN REDUCTASE LOT6"/>
    <property type="match status" value="1"/>
</dbReference>
<dbReference type="Proteomes" id="UP001291653">
    <property type="component" value="Unassembled WGS sequence"/>
</dbReference>
<evidence type="ECO:0000313" key="3">
    <source>
        <dbReference type="Proteomes" id="UP001291653"/>
    </source>
</evidence>
<name>A0ABQ5P8E1_9ACTN</name>
<protein>
    <submittedName>
        <fullName evidence="2">NAD(P)H-dependent oxidoreductase</fullName>
    </submittedName>
</protein>
<evidence type="ECO:0000313" key="2">
    <source>
        <dbReference type="EMBL" id="GLF98827.1"/>
    </source>
</evidence>
<dbReference type="EMBL" id="BSBI01000016">
    <property type="protein sequence ID" value="GLF98827.1"/>
    <property type="molecule type" value="Genomic_DNA"/>
</dbReference>
<gene>
    <name evidence="2" type="ORF">SYYSPA8_31040</name>
</gene>
<dbReference type="InterPro" id="IPR029039">
    <property type="entry name" value="Flavoprotein-like_sf"/>
</dbReference>
<organism evidence="2 3">
    <name type="scientific">Streptomyces yaizuensis</name>
    <dbReference type="NCBI Taxonomy" id="2989713"/>
    <lineage>
        <taxon>Bacteria</taxon>
        <taxon>Bacillati</taxon>
        <taxon>Actinomycetota</taxon>
        <taxon>Actinomycetes</taxon>
        <taxon>Kitasatosporales</taxon>
        <taxon>Streptomycetaceae</taxon>
        <taxon>Streptomyces</taxon>
    </lineage>
</organism>
<dbReference type="SUPFAM" id="SSF52218">
    <property type="entry name" value="Flavoproteins"/>
    <property type="match status" value="1"/>
</dbReference>
<dbReference type="RefSeq" id="WP_323450798.1">
    <property type="nucleotide sequence ID" value="NZ_BSBI01000016.1"/>
</dbReference>
<dbReference type="PANTHER" id="PTHR30543">
    <property type="entry name" value="CHROMATE REDUCTASE"/>
    <property type="match status" value="1"/>
</dbReference>
<dbReference type="Pfam" id="PF03358">
    <property type="entry name" value="FMN_red"/>
    <property type="match status" value="1"/>
</dbReference>
<dbReference type="InterPro" id="IPR050712">
    <property type="entry name" value="NAD(P)H-dep_reductase"/>
</dbReference>
<comment type="caution">
    <text evidence="2">The sequence shown here is derived from an EMBL/GenBank/DDBJ whole genome shotgun (WGS) entry which is preliminary data.</text>
</comment>
<keyword evidence="3" id="KW-1185">Reference proteome</keyword>
<feature type="domain" description="NADPH-dependent FMN reductase-like" evidence="1">
    <location>
        <begin position="7"/>
        <end position="148"/>
    </location>
</feature>
<evidence type="ECO:0000259" key="1">
    <source>
        <dbReference type="Pfam" id="PF03358"/>
    </source>
</evidence>
<dbReference type="InterPro" id="IPR005025">
    <property type="entry name" value="FMN_Rdtase-like_dom"/>
</dbReference>
<reference evidence="2 3" key="1">
    <citation type="submission" date="2022-10" db="EMBL/GenBank/DDBJ databases">
        <title>Draft genome sequence of Streptomyces sp. YSPA8.</title>
        <authorList>
            <person name="Moriuchi R."/>
            <person name="Dohra H."/>
            <person name="Yamamura H."/>
            <person name="Kodani S."/>
        </authorList>
    </citation>
    <scope>NUCLEOTIDE SEQUENCE [LARGE SCALE GENOMIC DNA]</scope>
    <source>
        <strain evidence="2 3">YSPA8</strain>
    </source>
</reference>
<proteinExistence type="predicted"/>